<name>A0A8S5TR35_9CAUD</name>
<accession>A0A8S5TR35</accession>
<protein>
    <submittedName>
        <fullName evidence="1">Uncharacterized protein</fullName>
    </submittedName>
</protein>
<sequence>MVADQNISAIGVRFPTAYKHNINKEKIWKRRFM</sequence>
<reference evidence="1" key="1">
    <citation type="journal article" date="2021" name="Proc. Natl. Acad. Sci. U.S.A.">
        <title>A Catalog of Tens of Thousands of Viruses from Human Metagenomes Reveals Hidden Associations with Chronic Diseases.</title>
        <authorList>
            <person name="Tisza M.J."/>
            <person name="Buck C.B."/>
        </authorList>
    </citation>
    <scope>NUCLEOTIDE SEQUENCE</scope>
    <source>
        <strain evidence="1">CtLEM34</strain>
    </source>
</reference>
<dbReference type="EMBL" id="BK015907">
    <property type="protein sequence ID" value="DAF84661.1"/>
    <property type="molecule type" value="Genomic_DNA"/>
</dbReference>
<organism evidence="1">
    <name type="scientific">Myoviridae sp. ctLEM34</name>
    <dbReference type="NCBI Taxonomy" id="2825082"/>
    <lineage>
        <taxon>Viruses</taxon>
        <taxon>Duplodnaviria</taxon>
        <taxon>Heunggongvirae</taxon>
        <taxon>Uroviricota</taxon>
        <taxon>Caudoviricetes</taxon>
    </lineage>
</organism>
<evidence type="ECO:0000313" key="1">
    <source>
        <dbReference type="EMBL" id="DAF84661.1"/>
    </source>
</evidence>
<proteinExistence type="predicted"/>